<organism evidence="1 2">
    <name type="scientific">Nicotiana tabacum</name>
    <name type="common">Common tobacco</name>
    <dbReference type="NCBI Taxonomy" id="4097"/>
    <lineage>
        <taxon>Eukaryota</taxon>
        <taxon>Viridiplantae</taxon>
        <taxon>Streptophyta</taxon>
        <taxon>Embryophyta</taxon>
        <taxon>Tracheophyta</taxon>
        <taxon>Spermatophyta</taxon>
        <taxon>Magnoliopsida</taxon>
        <taxon>eudicotyledons</taxon>
        <taxon>Gunneridae</taxon>
        <taxon>Pentapetalae</taxon>
        <taxon>asterids</taxon>
        <taxon>lamiids</taxon>
        <taxon>Solanales</taxon>
        <taxon>Solanaceae</taxon>
        <taxon>Nicotianoideae</taxon>
        <taxon>Nicotianeae</taxon>
        <taxon>Nicotiana</taxon>
    </lineage>
</organism>
<sequence>MAIDEISDLGMFVPALVVIDHNHPLYLHSFDAPGSLSVGIQLVGMENYTLWDRAMRVALLGRNKLDFIDDTITRDTFGPTLGHQWDRCNAIVVSWLTGNVSKELLSGILFRSNAYLVWKELQERFNKVNGSRLYSLHKEIFTLTQGTSAVSVYYSRLKDLWDEYDSMMPSPSCDCEKSKDFSVHLQYQCLL</sequence>
<reference evidence="1" key="1">
    <citation type="journal article" date="2014" name="Nat. Commun.">
        <title>The tobacco genome sequence and its comparison with those of tomato and potato.</title>
        <authorList>
            <person name="Sierro N."/>
            <person name="Battey J.N."/>
            <person name="Ouadi S."/>
            <person name="Bakaher N."/>
            <person name="Bovet L."/>
            <person name="Willig A."/>
            <person name="Goepfert S."/>
            <person name="Peitsch M.C."/>
            <person name="Ivanov N.V."/>
        </authorList>
    </citation>
    <scope>NUCLEOTIDE SEQUENCE [LARGE SCALE GENOMIC DNA]</scope>
</reference>
<evidence type="ECO:0000313" key="2">
    <source>
        <dbReference type="RefSeq" id="XP_075103672.1"/>
    </source>
</evidence>
<gene>
    <name evidence="2" type="primary">LOC142161749</name>
</gene>
<accession>A0AC58U2F7</accession>
<protein>
    <submittedName>
        <fullName evidence="2">Uncharacterized protein LOC142161749</fullName>
    </submittedName>
</protein>
<dbReference type="Proteomes" id="UP000790787">
    <property type="component" value="Chromosome 24"/>
</dbReference>
<name>A0AC58U2F7_TOBAC</name>
<proteinExistence type="predicted"/>
<keyword evidence="1" id="KW-1185">Reference proteome</keyword>
<dbReference type="RefSeq" id="XP_075103672.1">
    <property type="nucleotide sequence ID" value="XM_075247571.1"/>
</dbReference>
<evidence type="ECO:0000313" key="1">
    <source>
        <dbReference type="Proteomes" id="UP000790787"/>
    </source>
</evidence>
<reference evidence="2" key="2">
    <citation type="submission" date="2025-08" db="UniProtKB">
        <authorList>
            <consortium name="RefSeq"/>
        </authorList>
    </citation>
    <scope>IDENTIFICATION</scope>
    <source>
        <tissue evidence="2">Leaf</tissue>
    </source>
</reference>